<keyword evidence="2" id="KW-1185">Reference proteome</keyword>
<protein>
    <recommendedName>
        <fullName evidence="3">DUF2281 domain-containing protein</fullName>
    </recommendedName>
</protein>
<dbReference type="EMBL" id="MKIE01000018">
    <property type="protein sequence ID" value="OHW61275.1"/>
    <property type="molecule type" value="Genomic_DNA"/>
</dbReference>
<dbReference type="RefSeq" id="WP_071064687.1">
    <property type="nucleotide sequence ID" value="NZ_MKIE01000018.1"/>
</dbReference>
<comment type="caution">
    <text evidence="1">The sequence shown here is derived from an EMBL/GenBank/DDBJ whole genome shotgun (WGS) entry which is preliminary data.</text>
</comment>
<proteinExistence type="predicted"/>
<organism evidence="1 2">
    <name type="scientific">Andreesenia angusta</name>
    <dbReference type="NCBI Taxonomy" id="39480"/>
    <lineage>
        <taxon>Bacteria</taxon>
        <taxon>Bacillati</taxon>
        <taxon>Bacillota</taxon>
        <taxon>Tissierellia</taxon>
        <taxon>Tissierellales</taxon>
        <taxon>Gottschalkiaceae</taxon>
        <taxon>Andreesenia</taxon>
    </lineage>
</organism>
<dbReference type="AlphaFoldDB" id="A0A1S1V4C0"/>
<evidence type="ECO:0008006" key="3">
    <source>
        <dbReference type="Google" id="ProtNLM"/>
    </source>
</evidence>
<dbReference type="Proteomes" id="UP000180254">
    <property type="component" value="Unassembled WGS sequence"/>
</dbReference>
<reference evidence="1 2" key="1">
    <citation type="submission" date="2016-09" db="EMBL/GenBank/DDBJ databases">
        <title>Genome sequence of Eubacterium angustum.</title>
        <authorList>
            <person name="Poehlein A."/>
            <person name="Daniel R."/>
        </authorList>
    </citation>
    <scope>NUCLEOTIDE SEQUENCE [LARGE SCALE GENOMIC DNA]</scope>
    <source>
        <strain evidence="1 2">DSM 1989</strain>
    </source>
</reference>
<name>A0A1S1V4C0_9FIRM</name>
<gene>
    <name evidence="1" type="ORF">EUAN_23560</name>
</gene>
<evidence type="ECO:0000313" key="2">
    <source>
        <dbReference type="Proteomes" id="UP000180254"/>
    </source>
</evidence>
<evidence type="ECO:0000313" key="1">
    <source>
        <dbReference type="EMBL" id="OHW61275.1"/>
    </source>
</evidence>
<accession>A0A1S1V4C0</accession>
<sequence>MNTAKDTLLKLMEVLSEDDLAEVVDFAEYLNIKKNRNKTNWDAVSKDMIEVNMEAYKELAK</sequence>
<dbReference type="STRING" id="39480.EUAN_23560"/>
<dbReference type="OrthoDB" id="1730210at2"/>